<feature type="region of interest" description="Disordered" evidence="1">
    <location>
        <begin position="76"/>
        <end position="116"/>
    </location>
</feature>
<evidence type="ECO:0000313" key="3">
    <source>
        <dbReference type="Proteomes" id="UP001189429"/>
    </source>
</evidence>
<name>A0ABN9X6Y5_9DINO</name>
<evidence type="ECO:0000313" key="2">
    <source>
        <dbReference type="EMBL" id="CAK0895183.1"/>
    </source>
</evidence>
<keyword evidence="3" id="KW-1185">Reference proteome</keyword>
<feature type="compositionally biased region" description="Gly residues" evidence="1">
    <location>
        <begin position="92"/>
        <end position="113"/>
    </location>
</feature>
<proteinExistence type="predicted"/>
<sequence>MVYSGPPSFTSPFIHFPTTPTSNFALVEALPRLRIRTILGSRVLLVQWRSTSGKARLWSPWASGTLRMRPGTILEPSSDSPRAMAWPTPLRCGGGGGRGRGRGPGRGAAGGGDQAARSLRDRAPAVGAVVAGLAGPLAWIPGVMVVNEVIMKRTDQYGALPKSGGPSGFDLGKAVMRHHILRMLYDAPRVVDVEKFYNVKDGLSLVELQASIDDGTLDECVTGRFEP</sequence>
<evidence type="ECO:0000256" key="1">
    <source>
        <dbReference type="SAM" id="MobiDB-lite"/>
    </source>
</evidence>
<dbReference type="Proteomes" id="UP001189429">
    <property type="component" value="Unassembled WGS sequence"/>
</dbReference>
<dbReference type="EMBL" id="CAUYUJ010020004">
    <property type="protein sequence ID" value="CAK0895183.1"/>
    <property type="molecule type" value="Genomic_DNA"/>
</dbReference>
<comment type="caution">
    <text evidence="2">The sequence shown here is derived from an EMBL/GenBank/DDBJ whole genome shotgun (WGS) entry which is preliminary data.</text>
</comment>
<reference evidence="2" key="1">
    <citation type="submission" date="2023-10" db="EMBL/GenBank/DDBJ databases">
        <authorList>
            <person name="Chen Y."/>
            <person name="Shah S."/>
            <person name="Dougan E. K."/>
            <person name="Thang M."/>
            <person name="Chan C."/>
        </authorList>
    </citation>
    <scope>NUCLEOTIDE SEQUENCE [LARGE SCALE GENOMIC DNA]</scope>
</reference>
<accession>A0ABN9X6Y5</accession>
<protein>
    <submittedName>
        <fullName evidence="2">Uncharacterized protein</fullName>
    </submittedName>
</protein>
<organism evidence="2 3">
    <name type="scientific">Prorocentrum cordatum</name>
    <dbReference type="NCBI Taxonomy" id="2364126"/>
    <lineage>
        <taxon>Eukaryota</taxon>
        <taxon>Sar</taxon>
        <taxon>Alveolata</taxon>
        <taxon>Dinophyceae</taxon>
        <taxon>Prorocentrales</taxon>
        <taxon>Prorocentraceae</taxon>
        <taxon>Prorocentrum</taxon>
    </lineage>
</organism>
<gene>
    <name evidence="2" type="ORF">PCOR1329_LOCUS74010</name>
</gene>